<reference evidence="2" key="2">
    <citation type="submission" date="2025-08" db="UniProtKB">
        <authorList>
            <consortium name="Ensembl"/>
        </authorList>
    </citation>
    <scope>IDENTIFICATION</scope>
</reference>
<keyword evidence="3" id="KW-1185">Reference proteome</keyword>
<dbReference type="GeneTree" id="ENSGT00510000050664"/>
<sequence length="273" mass="31214">CNFQITRVIVMSGENSCQGPPISHSTVASLIAKFRETRTVDDKPCSGRPKTTNEITSTMVLIQLQQKLSEDDPDRRVEFCTWVLDQHQQDPAYAQGILFGDEAKFYVNGEVNWQNVRYQSDKNPHWTADIKVVGDVKVMVWCGICGTRVIGPVFIDQTLNVQHYLTMLQETVFPSILNEDGSFPCYFQQDGAPPHYGTGVHQWLNVQFPGHWISHCGPVEWPPRSPDLTPLDFSQTNSRMWMKDHQIKTLSWPAQSPDLNPIENLWNVIKRKM</sequence>
<dbReference type="InterPro" id="IPR036397">
    <property type="entry name" value="RNaseH_sf"/>
</dbReference>
<name>A0AAR2LZP8_PYGNA</name>
<dbReference type="PANTHER" id="PTHR47326:SF1">
    <property type="entry name" value="HTH PSQ-TYPE DOMAIN-CONTAINING PROTEIN"/>
    <property type="match status" value="1"/>
</dbReference>
<dbReference type="Proteomes" id="UP001501920">
    <property type="component" value="Chromosome 28"/>
</dbReference>
<dbReference type="PANTHER" id="PTHR47326">
    <property type="entry name" value="TRANSPOSABLE ELEMENT TC3 TRANSPOSASE-LIKE PROTEIN"/>
    <property type="match status" value="1"/>
</dbReference>
<reference evidence="2 3" key="1">
    <citation type="submission" date="2020-10" db="EMBL/GenBank/DDBJ databases">
        <title>Pygocentrus nattereri (red-bellied piranha) genome, fPygNat1, primary haplotype.</title>
        <authorList>
            <person name="Myers G."/>
            <person name="Meyer A."/>
            <person name="Karagic N."/>
            <person name="Pippel M."/>
            <person name="Winkler S."/>
            <person name="Tracey A."/>
            <person name="Wood J."/>
            <person name="Formenti G."/>
            <person name="Howe K."/>
            <person name="Fedrigo O."/>
            <person name="Jarvis E.D."/>
        </authorList>
    </citation>
    <scope>NUCLEOTIDE SEQUENCE [LARGE SCALE GENOMIC DNA]</scope>
</reference>
<feature type="domain" description="Tc1-like transposase DDE" evidence="1">
    <location>
        <begin position="97"/>
        <end position="273"/>
    </location>
</feature>
<reference evidence="2" key="3">
    <citation type="submission" date="2025-09" db="UniProtKB">
        <authorList>
            <consortium name="Ensembl"/>
        </authorList>
    </citation>
    <scope>IDENTIFICATION</scope>
</reference>
<organism evidence="2 3">
    <name type="scientific">Pygocentrus nattereri</name>
    <name type="common">Red-bellied piranha</name>
    <dbReference type="NCBI Taxonomy" id="42514"/>
    <lineage>
        <taxon>Eukaryota</taxon>
        <taxon>Metazoa</taxon>
        <taxon>Chordata</taxon>
        <taxon>Craniata</taxon>
        <taxon>Vertebrata</taxon>
        <taxon>Euteleostomi</taxon>
        <taxon>Actinopterygii</taxon>
        <taxon>Neopterygii</taxon>
        <taxon>Teleostei</taxon>
        <taxon>Ostariophysi</taxon>
        <taxon>Characiformes</taxon>
        <taxon>Characoidei</taxon>
        <taxon>Pygocentrus</taxon>
    </lineage>
</organism>
<dbReference type="Gene3D" id="3.30.420.10">
    <property type="entry name" value="Ribonuclease H-like superfamily/Ribonuclease H"/>
    <property type="match status" value="2"/>
</dbReference>
<dbReference type="AlphaFoldDB" id="A0AAR2LZP8"/>
<dbReference type="GO" id="GO:0003676">
    <property type="term" value="F:nucleic acid binding"/>
    <property type="evidence" value="ECO:0007669"/>
    <property type="project" value="InterPro"/>
</dbReference>
<gene>
    <name evidence="2" type="primary">ELP1</name>
</gene>
<evidence type="ECO:0000313" key="2">
    <source>
        <dbReference type="Ensembl" id="ENSPNAP00000079821.1"/>
    </source>
</evidence>
<dbReference type="Pfam" id="PF13358">
    <property type="entry name" value="DDE_3"/>
    <property type="match status" value="1"/>
</dbReference>
<evidence type="ECO:0000313" key="3">
    <source>
        <dbReference type="Proteomes" id="UP001501920"/>
    </source>
</evidence>
<evidence type="ECO:0000259" key="1">
    <source>
        <dbReference type="Pfam" id="PF13358"/>
    </source>
</evidence>
<accession>A0AAR2LZP8</accession>
<proteinExistence type="predicted"/>
<protein>
    <recommendedName>
        <fullName evidence="1">Tc1-like transposase DDE domain-containing protein</fullName>
    </recommendedName>
</protein>
<dbReference type="InterPro" id="IPR038717">
    <property type="entry name" value="Tc1-like_DDE_dom"/>
</dbReference>
<dbReference type="Ensembl" id="ENSPNAT00000049282.1">
    <property type="protein sequence ID" value="ENSPNAP00000079821.1"/>
    <property type="gene ID" value="ENSPNAG00000036969.1"/>
</dbReference>